<organism evidence="14 15">
    <name type="scientific">Coilia grayii</name>
    <name type="common">Gray's grenadier anchovy</name>
    <dbReference type="NCBI Taxonomy" id="363190"/>
    <lineage>
        <taxon>Eukaryota</taxon>
        <taxon>Metazoa</taxon>
        <taxon>Chordata</taxon>
        <taxon>Craniata</taxon>
        <taxon>Vertebrata</taxon>
        <taxon>Euteleostomi</taxon>
        <taxon>Actinopterygii</taxon>
        <taxon>Neopterygii</taxon>
        <taxon>Teleostei</taxon>
        <taxon>Clupei</taxon>
        <taxon>Clupeiformes</taxon>
        <taxon>Clupeoidei</taxon>
        <taxon>Engraulidae</taxon>
        <taxon>Coilinae</taxon>
        <taxon>Coilia</taxon>
    </lineage>
</organism>
<feature type="compositionally biased region" description="Basic residues" evidence="10">
    <location>
        <begin position="571"/>
        <end position="596"/>
    </location>
</feature>
<dbReference type="SMART" id="SM00414">
    <property type="entry name" value="H2A"/>
    <property type="match status" value="1"/>
</dbReference>
<dbReference type="Pfam" id="PF16211">
    <property type="entry name" value="Histone_H2A_C"/>
    <property type="match status" value="1"/>
</dbReference>
<keyword evidence="3" id="KW-0158">Chromosome</keyword>
<dbReference type="InterPro" id="IPR035796">
    <property type="entry name" value="Macro_H2A"/>
</dbReference>
<keyword evidence="8" id="KW-0539">Nucleus</keyword>
<comment type="caution">
    <text evidence="14">The sequence shown here is derived from an EMBL/GenBank/DDBJ whole genome shotgun (WGS) entry which is preliminary data.</text>
</comment>
<keyword evidence="11" id="KW-1133">Transmembrane helix</keyword>
<dbReference type="Pfam" id="PF00125">
    <property type="entry name" value="Histone"/>
    <property type="match status" value="1"/>
</dbReference>
<keyword evidence="12" id="KW-0732">Signal</keyword>
<evidence type="ECO:0000256" key="12">
    <source>
        <dbReference type="SAM" id="SignalP"/>
    </source>
</evidence>
<reference evidence="14 15" key="1">
    <citation type="submission" date="2024-09" db="EMBL/GenBank/DDBJ databases">
        <title>A chromosome-level genome assembly of Gray's grenadier anchovy, Coilia grayii.</title>
        <authorList>
            <person name="Fu Z."/>
        </authorList>
    </citation>
    <scope>NUCLEOTIDE SEQUENCE [LARGE SCALE GENOMIC DNA]</scope>
    <source>
        <strain evidence="14">G4</strain>
        <tissue evidence="14">Muscle</tissue>
    </source>
</reference>
<evidence type="ECO:0000256" key="11">
    <source>
        <dbReference type="SAM" id="Phobius"/>
    </source>
</evidence>
<dbReference type="SUPFAM" id="SSF48726">
    <property type="entry name" value="Immunoglobulin"/>
    <property type="match status" value="1"/>
</dbReference>
<protein>
    <recommendedName>
        <fullName evidence="13">Macro domain-containing protein</fullName>
    </recommendedName>
</protein>
<evidence type="ECO:0000256" key="2">
    <source>
        <dbReference type="ARBA" id="ARBA00004286"/>
    </source>
</evidence>
<dbReference type="GO" id="GO:0003677">
    <property type="term" value="F:DNA binding"/>
    <property type="evidence" value="ECO:0007669"/>
    <property type="project" value="UniProtKB-KW"/>
</dbReference>
<dbReference type="AlphaFoldDB" id="A0ABD1K6S1"/>
<feature type="region of interest" description="Disordered" evidence="10">
    <location>
        <begin position="557"/>
        <end position="615"/>
    </location>
</feature>
<keyword evidence="5" id="KW-0832">Ubl conjugation</keyword>
<dbReference type="SUPFAM" id="SSF47113">
    <property type="entry name" value="Histone-fold"/>
    <property type="match status" value="1"/>
</dbReference>
<feature type="signal peptide" evidence="12">
    <location>
        <begin position="1"/>
        <end position="17"/>
    </location>
</feature>
<dbReference type="Proteomes" id="UP001591681">
    <property type="component" value="Unassembled WGS sequence"/>
</dbReference>
<accession>A0ABD1K6S1</accession>
<evidence type="ECO:0000313" key="14">
    <source>
        <dbReference type="EMBL" id="KAL2094779.1"/>
    </source>
</evidence>
<feature type="region of interest" description="Disordered" evidence="10">
    <location>
        <begin position="124"/>
        <end position="145"/>
    </location>
</feature>
<sequence>MINLFCVASLLFGLTGARNGKVIHVAPGSDVAESCRDSKSGWSPVRASSIELRLENTAHLLVQDFQPQDKGLYRCDTEETTEGVTLEEKPGSTSGTTFLYRALGQSAHLFCKHLGADRCQGKWTGTSHHGSASRPVPGTMSGGRDNDFSRHVSSVKWDDAGTFHCQMACLGRSKNTYQLIVVSATVDPQRVPVGGNVTMCCTVSHWKTAGQVCWVKLHPSNNRRYHGYQKRCGQKGKQRFCHSVDDMKLEENGWACAVFHENTLRALLPVHVNVSEHTTTPEPTTHTTARRRVTTTLQTAHITSVMDTRDIMATENPAAGVSGSYVCLMVMFGLVVLVLVFLTAALLWRRRTGMDVCEDDEDEEDGGAEDDLSRSDSVTYTVVYFKRKPPEDLSKGWFLFRCYTSAHFPHTYSRPGSEVRRQTYCPAPSCCETSGGNMSSRGAKKKTTKTSRSTKAGVIFPVGRMLRYIKRSLPKYRIGVGAPVYLAAVLEYLTAEILELAGNAARDNKKGRVTPRHILLAIANDEELNQLLKSVTIAAGGVLPNIHPELLAKKRGSKGKLEAVITPPPSKKSKMATKKAASKRMARKKGPPRSKRQAAASKAASADSTTEGTPTGSFTVLSTKSLFLGQKLQVVQADIAAIDSEAVIHPTNGSLYTGGEVGSALEQKGGKELSEACAELRKKNGPLDVAGAVMTAGYGLPAKFVIHCHSPSWGSDRCEELLDKTVKNCLALADEKKLKSIAFPSIGSGRNGFPKQTAAQVILKAISSYFVATMSSSIKTVYFVLFDSESIGTYVQEMAKLEGN</sequence>
<evidence type="ECO:0000256" key="9">
    <source>
        <dbReference type="ARBA" id="ARBA00023269"/>
    </source>
</evidence>
<name>A0ABD1K6S1_9TELE</name>
<dbReference type="SMART" id="SM00506">
    <property type="entry name" value="A1pp"/>
    <property type="match status" value="1"/>
</dbReference>
<keyword evidence="7" id="KW-0238">DNA-binding</keyword>
<comment type="subcellular location">
    <subcellularLocation>
        <location evidence="2">Chromosome</location>
    </subcellularLocation>
    <subcellularLocation>
        <location evidence="1">Nucleus</location>
    </subcellularLocation>
</comment>
<evidence type="ECO:0000256" key="8">
    <source>
        <dbReference type="ARBA" id="ARBA00023242"/>
    </source>
</evidence>
<evidence type="ECO:0000259" key="13">
    <source>
        <dbReference type="PROSITE" id="PS51154"/>
    </source>
</evidence>
<evidence type="ECO:0000256" key="3">
    <source>
        <dbReference type="ARBA" id="ARBA00022454"/>
    </source>
</evidence>
<dbReference type="InterPro" id="IPR007125">
    <property type="entry name" value="H2A/H2B/H3"/>
</dbReference>
<dbReference type="InterPro" id="IPR002589">
    <property type="entry name" value="Macro_dom"/>
</dbReference>
<evidence type="ECO:0000256" key="4">
    <source>
        <dbReference type="ARBA" id="ARBA00022499"/>
    </source>
</evidence>
<feature type="transmembrane region" description="Helical" evidence="11">
    <location>
        <begin position="323"/>
        <end position="348"/>
    </location>
</feature>
<feature type="compositionally biased region" description="Low complexity" evidence="10">
    <location>
        <begin position="598"/>
        <end position="608"/>
    </location>
</feature>
<dbReference type="InterPro" id="IPR002119">
    <property type="entry name" value="Histone_H2A"/>
</dbReference>
<dbReference type="EMBL" id="JBHFQA010000008">
    <property type="protein sequence ID" value="KAL2094779.1"/>
    <property type="molecule type" value="Genomic_DNA"/>
</dbReference>
<evidence type="ECO:0000313" key="15">
    <source>
        <dbReference type="Proteomes" id="UP001591681"/>
    </source>
</evidence>
<dbReference type="PRINTS" id="PR00620">
    <property type="entry name" value="HISTONEH2A"/>
</dbReference>
<feature type="domain" description="Macro" evidence="13">
    <location>
        <begin position="619"/>
        <end position="802"/>
    </location>
</feature>
<dbReference type="InterPro" id="IPR032454">
    <property type="entry name" value="Histone_H2A_C"/>
</dbReference>
<evidence type="ECO:0000256" key="7">
    <source>
        <dbReference type="ARBA" id="ARBA00023125"/>
    </source>
</evidence>
<evidence type="ECO:0000256" key="5">
    <source>
        <dbReference type="ARBA" id="ARBA00022843"/>
    </source>
</evidence>
<dbReference type="CDD" id="cd00074">
    <property type="entry name" value="HFD_H2A"/>
    <property type="match status" value="1"/>
</dbReference>
<feature type="chain" id="PRO_5044822712" description="Macro domain-containing protein" evidence="12">
    <location>
        <begin position="18"/>
        <end position="804"/>
    </location>
</feature>
<dbReference type="InterPro" id="IPR009072">
    <property type="entry name" value="Histone-fold"/>
</dbReference>
<dbReference type="InterPro" id="IPR043472">
    <property type="entry name" value="Macro_dom-like"/>
</dbReference>
<keyword evidence="6" id="KW-0156">Chromatin regulator</keyword>
<dbReference type="InterPro" id="IPR036179">
    <property type="entry name" value="Ig-like_dom_sf"/>
</dbReference>
<keyword evidence="9" id="KW-0544">Nucleosome core</keyword>
<dbReference type="GO" id="GO:0005634">
    <property type="term" value="C:nucleus"/>
    <property type="evidence" value="ECO:0007669"/>
    <property type="project" value="UniProtKB-SubCell"/>
</dbReference>
<dbReference type="PROSITE" id="PS51154">
    <property type="entry name" value="MACRO"/>
    <property type="match status" value="1"/>
</dbReference>
<dbReference type="FunFam" id="3.40.220.10:FF:000002">
    <property type="entry name" value="Core histone macro-H2A"/>
    <property type="match status" value="1"/>
</dbReference>
<dbReference type="GO" id="GO:0000786">
    <property type="term" value="C:nucleosome"/>
    <property type="evidence" value="ECO:0007669"/>
    <property type="project" value="UniProtKB-KW"/>
</dbReference>
<evidence type="ECO:0000256" key="6">
    <source>
        <dbReference type="ARBA" id="ARBA00022853"/>
    </source>
</evidence>
<keyword evidence="4" id="KW-1017">Isopeptide bond</keyword>
<dbReference type="CDD" id="cd02904">
    <property type="entry name" value="Macro_H2A-like"/>
    <property type="match status" value="1"/>
</dbReference>
<dbReference type="Gene3D" id="1.10.20.10">
    <property type="entry name" value="Histone, subunit A"/>
    <property type="match status" value="1"/>
</dbReference>
<dbReference type="SMART" id="SM00409">
    <property type="entry name" value="IG"/>
    <property type="match status" value="2"/>
</dbReference>
<proteinExistence type="predicted"/>
<dbReference type="PANTHER" id="PTHR23430">
    <property type="entry name" value="HISTONE H2A"/>
    <property type="match status" value="1"/>
</dbReference>
<dbReference type="GO" id="GO:0006325">
    <property type="term" value="P:chromatin organization"/>
    <property type="evidence" value="ECO:0007669"/>
    <property type="project" value="UniProtKB-KW"/>
</dbReference>
<dbReference type="SUPFAM" id="SSF52949">
    <property type="entry name" value="Macro domain-like"/>
    <property type="match status" value="1"/>
</dbReference>
<dbReference type="Gene3D" id="3.40.220.10">
    <property type="entry name" value="Leucine Aminopeptidase, subunit E, domain 1"/>
    <property type="match status" value="1"/>
</dbReference>
<gene>
    <name evidence="14" type="ORF">ACEWY4_009498</name>
</gene>
<keyword evidence="15" id="KW-1185">Reference proteome</keyword>
<evidence type="ECO:0000256" key="10">
    <source>
        <dbReference type="SAM" id="MobiDB-lite"/>
    </source>
</evidence>
<dbReference type="Pfam" id="PF01661">
    <property type="entry name" value="Macro"/>
    <property type="match status" value="1"/>
</dbReference>
<dbReference type="InterPro" id="IPR003599">
    <property type="entry name" value="Ig_sub"/>
</dbReference>
<evidence type="ECO:0000256" key="1">
    <source>
        <dbReference type="ARBA" id="ARBA00004123"/>
    </source>
</evidence>
<keyword evidence="11" id="KW-0812">Transmembrane</keyword>
<keyword evidence="11" id="KW-0472">Membrane</keyword>
<dbReference type="FunFam" id="1.10.20.10:FF:000013">
    <property type="entry name" value="Core histone macro-H2A"/>
    <property type="match status" value="1"/>
</dbReference>